<dbReference type="GO" id="GO:0055087">
    <property type="term" value="C:Ski complex"/>
    <property type="evidence" value="ECO:0007669"/>
    <property type="project" value="TreeGrafter"/>
</dbReference>
<dbReference type="PANTHER" id="PTHR12131">
    <property type="entry name" value="ATP-DEPENDENT RNA AND DNA HELICASE"/>
    <property type="match status" value="1"/>
</dbReference>
<keyword evidence="1" id="KW-0547">Nucleotide-binding</keyword>
<evidence type="ECO:0000313" key="7">
    <source>
        <dbReference type="EMBL" id="GAU90785.1"/>
    </source>
</evidence>
<dbReference type="GO" id="GO:0070478">
    <property type="term" value="P:nuclear-transcribed mRNA catabolic process, 3'-5' exonucleolytic nonsense-mediated decay"/>
    <property type="evidence" value="ECO:0007669"/>
    <property type="project" value="TreeGrafter"/>
</dbReference>
<dbReference type="GO" id="GO:0005524">
    <property type="term" value="F:ATP binding"/>
    <property type="evidence" value="ECO:0007669"/>
    <property type="project" value="UniProtKB-KW"/>
</dbReference>
<gene>
    <name evidence="7" type="primary">RvY_03155-1</name>
    <name evidence="7" type="synonym">RvY_03155.1</name>
    <name evidence="7" type="ORF">RvY_03155</name>
</gene>
<accession>A0A1D1UQU8</accession>
<organism evidence="7 8">
    <name type="scientific">Ramazzottius varieornatus</name>
    <name type="common">Water bear</name>
    <name type="synonym">Tardigrade</name>
    <dbReference type="NCBI Taxonomy" id="947166"/>
    <lineage>
        <taxon>Eukaryota</taxon>
        <taxon>Metazoa</taxon>
        <taxon>Ecdysozoa</taxon>
        <taxon>Tardigrada</taxon>
        <taxon>Eutardigrada</taxon>
        <taxon>Parachela</taxon>
        <taxon>Hypsibioidea</taxon>
        <taxon>Ramazzottiidae</taxon>
        <taxon>Ramazzottius</taxon>
    </lineage>
</organism>
<evidence type="ECO:0000259" key="6">
    <source>
        <dbReference type="PROSITE" id="PS51194"/>
    </source>
</evidence>
<dbReference type="InterPro" id="IPR050699">
    <property type="entry name" value="RNA-DNA_Helicase"/>
</dbReference>
<evidence type="ECO:0000256" key="5">
    <source>
        <dbReference type="ARBA" id="ARBA00047984"/>
    </source>
</evidence>
<name>A0A1D1UQU8_RAMVA</name>
<dbReference type="GO" id="GO:0016787">
    <property type="term" value="F:hydrolase activity"/>
    <property type="evidence" value="ECO:0007669"/>
    <property type="project" value="UniProtKB-KW"/>
</dbReference>
<feature type="domain" description="Helicase C-terminal" evidence="6">
    <location>
        <begin position="47"/>
        <end position="208"/>
    </location>
</feature>
<comment type="catalytic activity">
    <reaction evidence="5">
        <text>ATP + H2O = ADP + phosphate + H(+)</text>
        <dbReference type="Rhea" id="RHEA:13065"/>
        <dbReference type="ChEBI" id="CHEBI:15377"/>
        <dbReference type="ChEBI" id="CHEBI:15378"/>
        <dbReference type="ChEBI" id="CHEBI:30616"/>
        <dbReference type="ChEBI" id="CHEBI:43474"/>
        <dbReference type="ChEBI" id="CHEBI:456216"/>
        <dbReference type="EC" id="3.6.4.13"/>
    </reaction>
</comment>
<evidence type="ECO:0000256" key="3">
    <source>
        <dbReference type="ARBA" id="ARBA00022806"/>
    </source>
</evidence>
<dbReference type="EMBL" id="BDGG01000001">
    <property type="protein sequence ID" value="GAU90785.1"/>
    <property type="molecule type" value="Genomic_DNA"/>
</dbReference>
<evidence type="ECO:0000256" key="1">
    <source>
        <dbReference type="ARBA" id="ARBA00022741"/>
    </source>
</evidence>
<keyword evidence="3" id="KW-0347">Helicase</keyword>
<protein>
    <recommendedName>
        <fullName evidence="6">Helicase C-terminal domain-containing protein</fullName>
    </recommendedName>
</protein>
<evidence type="ECO:0000313" key="8">
    <source>
        <dbReference type="Proteomes" id="UP000186922"/>
    </source>
</evidence>
<dbReference type="OrthoDB" id="64767at2759"/>
<dbReference type="PROSITE" id="PS51194">
    <property type="entry name" value="HELICASE_CTER"/>
    <property type="match status" value="1"/>
</dbReference>
<reference evidence="7 8" key="1">
    <citation type="journal article" date="2016" name="Nat. Commun.">
        <title>Extremotolerant tardigrade genome and improved radiotolerance of human cultured cells by tardigrade-unique protein.</title>
        <authorList>
            <person name="Hashimoto T."/>
            <person name="Horikawa D.D."/>
            <person name="Saito Y."/>
            <person name="Kuwahara H."/>
            <person name="Kozuka-Hata H."/>
            <person name="Shin-I T."/>
            <person name="Minakuchi Y."/>
            <person name="Ohishi K."/>
            <person name="Motoyama A."/>
            <person name="Aizu T."/>
            <person name="Enomoto A."/>
            <person name="Kondo K."/>
            <person name="Tanaka S."/>
            <person name="Hara Y."/>
            <person name="Koshikawa S."/>
            <person name="Sagara H."/>
            <person name="Miura T."/>
            <person name="Yokobori S."/>
            <person name="Miyagawa K."/>
            <person name="Suzuki Y."/>
            <person name="Kubo T."/>
            <person name="Oyama M."/>
            <person name="Kohara Y."/>
            <person name="Fujiyama A."/>
            <person name="Arakawa K."/>
            <person name="Katayama T."/>
            <person name="Toyoda A."/>
            <person name="Kunieda T."/>
        </authorList>
    </citation>
    <scope>NUCLEOTIDE SEQUENCE [LARGE SCALE GENOMIC DNA]</scope>
    <source>
        <strain evidence="7 8">YOKOZUNA-1</strain>
    </source>
</reference>
<dbReference type="InterPro" id="IPR027417">
    <property type="entry name" value="P-loop_NTPase"/>
</dbReference>
<keyword evidence="8" id="KW-1185">Reference proteome</keyword>
<dbReference type="Gene3D" id="3.40.50.300">
    <property type="entry name" value="P-loop containing nucleotide triphosphate hydrolases"/>
    <property type="match status" value="1"/>
</dbReference>
<dbReference type="STRING" id="947166.A0A1D1UQU8"/>
<sequence>MSNNARLPPKQDKTVWLAFMDYVQQKELMPVIAFVFSRNRCNELGDMVSSLDLTTQKEKHLINSFFWRVVSRLNESDRDLPQIKRLEYYLERGVGIHHSGILPILKQAAEMLFQEVVVKIFFATERFAMGVNMLARTVVFDSINKHDGLEFRDLRPREYIQMSGRAGRRGLDKTGNVIILGYVHIWEWRLGPSKLDNIVYKLAHASNP</sequence>
<keyword evidence="4" id="KW-0067">ATP-binding</keyword>
<dbReference type="SUPFAM" id="SSF52540">
    <property type="entry name" value="P-loop containing nucleoside triphosphate hydrolases"/>
    <property type="match status" value="1"/>
</dbReference>
<dbReference type="Pfam" id="PF00271">
    <property type="entry name" value="Helicase_C"/>
    <property type="match status" value="1"/>
</dbReference>
<evidence type="ECO:0000256" key="4">
    <source>
        <dbReference type="ARBA" id="ARBA00022840"/>
    </source>
</evidence>
<dbReference type="PANTHER" id="PTHR12131:SF1">
    <property type="entry name" value="ATP-DEPENDENT RNA HELICASE SUPV3L1, MITOCHONDRIAL-RELATED"/>
    <property type="match status" value="1"/>
</dbReference>
<dbReference type="AlphaFoldDB" id="A0A1D1UQU8"/>
<proteinExistence type="predicted"/>
<dbReference type="GO" id="GO:0003724">
    <property type="term" value="F:RNA helicase activity"/>
    <property type="evidence" value="ECO:0007669"/>
    <property type="project" value="UniProtKB-EC"/>
</dbReference>
<evidence type="ECO:0000256" key="2">
    <source>
        <dbReference type="ARBA" id="ARBA00022801"/>
    </source>
</evidence>
<dbReference type="SMART" id="SM00490">
    <property type="entry name" value="HELICc"/>
    <property type="match status" value="1"/>
</dbReference>
<keyword evidence="2" id="KW-0378">Hydrolase</keyword>
<comment type="caution">
    <text evidence="7">The sequence shown here is derived from an EMBL/GenBank/DDBJ whole genome shotgun (WGS) entry which is preliminary data.</text>
</comment>
<dbReference type="Proteomes" id="UP000186922">
    <property type="component" value="Unassembled WGS sequence"/>
</dbReference>
<dbReference type="InterPro" id="IPR001650">
    <property type="entry name" value="Helicase_C-like"/>
</dbReference>